<accession>A0A183MT78</accession>
<name>A0A183MT78_9TREM</name>
<sequence>MRTFRFYNCCSYPLMMDPLECLIYYQLQNKQEFLHYEQLVLYIVL</sequence>
<dbReference type="AlphaFoldDB" id="A0A183MT78"/>
<evidence type="ECO:0000313" key="1">
    <source>
        <dbReference type="EMBL" id="VDP30956.1"/>
    </source>
</evidence>
<gene>
    <name evidence="1" type="ORF">SMRZ_LOCUS19253</name>
</gene>
<dbReference type="Proteomes" id="UP000277204">
    <property type="component" value="Unassembled WGS sequence"/>
</dbReference>
<dbReference type="EMBL" id="UZAI01017904">
    <property type="protein sequence ID" value="VDP30956.1"/>
    <property type="molecule type" value="Genomic_DNA"/>
</dbReference>
<keyword evidence="2" id="KW-1185">Reference proteome</keyword>
<reference evidence="1 2" key="1">
    <citation type="submission" date="2018-11" db="EMBL/GenBank/DDBJ databases">
        <authorList>
            <consortium name="Pathogen Informatics"/>
        </authorList>
    </citation>
    <scope>NUCLEOTIDE SEQUENCE [LARGE SCALE GENOMIC DNA]</scope>
    <source>
        <strain evidence="1 2">Zambia</strain>
    </source>
</reference>
<proteinExistence type="predicted"/>
<protein>
    <submittedName>
        <fullName evidence="1">Uncharacterized protein</fullName>
    </submittedName>
</protein>
<evidence type="ECO:0000313" key="2">
    <source>
        <dbReference type="Proteomes" id="UP000277204"/>
    </source>
</evidence>
<organism evidence="1 2">
    <name type="scientific">Schistosoma margrebowiei</name>
    <dbReference type="NCBI Taxonomy" id="48269"/>
    <lineage>
        <taxon>Eukaryota</taxon>
        <taxon>Metazoa</taxon>
        <taxon>Spiralia</taxon>
        <taxon>Lophotrochozoa</taxon>
        <taxon>Platyhelminthes</taxon>
        <taxon>Trematoda</taxon>
        <taxon>Digenea</taxon>
        <taxon>Strigeidida</taxon>
        <taxon>Schistosomatoidea</taxon>
        <taxon>Schistosomatidae</taxon>
        <taxon>Schistosoma</taxon>
    </lineage>
</organism>